<proteinExistence type="predicted"/>
<evidence type="ECO:0000313" key="2">
    <source>
        <dbReference type="EMBL" id="EMD92101.1"/>
    </source>
</evidence>
<dbReference type="SUPFAM" id="SSF81383">
    <property type="entry name" value="F-box domain"/>
    <property type="match status" value="1"/>
</dbReference>
<feature type="non-terminal residue" evidence="2">
    <location>
        <position position="67"/>
    </location>
</feature>
<dbReference type="HOGENOM" id="CLU_2873729_0_0_1"/>
<keyword evidence="3" id="KW-1185">Reference proteome</keyword>
<reference evidence="3" key="2">
    <citation type="journal article" date="2013" name="PLoS Genet.">
        <title>Comparative genome structure, secondary metabolite, and effector coding capacity across Cochliobolus pathogens.</title>
        <authorList>
            <person name="Condon B.J."/>
            <person name="Leng Y."/>
            <person name="Wu D."/>
            <person name="Bushley K.E."/>
            <person name="Ohm R.A."/>
            <person name="Otillar R."/>
            <person name="Martin J."/>
            <person name="Schackwitz W."/>
            <person name="Grimwood J."/>
            <person name="MohdZainudin N."/>
            <person name="Xue C."/>
            <person name="Wang R."/>
            <person name="Manning V.A."/>
            <person name="Dhillon B."/>
            <person name="Tu Z.J."/>
            <person name="Steffenson B.J."/>
            <person name="Salamov A."/>
            <person name="Sun H."/>
            <person name="Lowry S."/>
            <person name="LaButti K."/>
            <person name="Han J."/>
            <person name="Copeland A."/>
            <person name="Lindquist E."/>
            <person name="Barry K."/>
            <person name="Schmutz J."/>
            <person name="Baker S.E."/>
            <person name="Ciuffetti L.M."/>
            <person name="Grigoriev I.V."/>
            <person name="Zhong S."/>
            <person name="Turgeon B.G."/>
        </authorList>
    </citation>
    <scope>NUCLEOTIDE SEQUENCE [LARGE SCALE GENOMIC DNA]</scope>
    <source>
        <strain evidence="3">C5 / ATCC 48332 / race O</strain>
    </source>
</reference>
<dbReference type="InterPro" id="IPR036047">
    <property type="entry name" value="F-box-like_dom_sf"/>
</dbReference>
<protein>
    <recommendedName>
        <fullName evidence="1">F-box domain-containing protein</fullName>
    </recommendedName>
</protein>
<organism evidence="2 3">
    <name type="scientific">Cochliobolus heterostrophus (strain C5 / ATCC 48332 / race O)</name>
    <name type="common">Southern corn leaf blight fungus</name>
    <name type="synonym">Bipolaris maydis</name>
    <dbReference type="NCBI Taxonomy" id="701091"/>
    <lineage>
        <taxon>Eukaryota</taxon>
        <taxon>Fungi</taxon>
        <taxon>Dikarya</taxon>
        <taxon>Ascomycota</taxon>
        <taxon>Pezizomycotina</taxon>
        <taxon>Dothideomycetes</taxon>
        <taxon>Pleosporomycetidae</taxon>
        <taxon>Pleosporales</taxon>
        <taxon>Pleosporineae</taxon>
        <taxon>Pleosporaceae</taxon>
        <taxon>Bipolaris</taxon>
    </lineage>
</organism>
<sequence length="67" mass="8062">MNDLPQELIDDICSYLSREDLQNLLMLSRQFQYSVEKYSGFFEEYTLRTDNSAKFHSRFSSYRLSSF</sequence>
<dbReference type="Proteomes" id="UP000016936">
    <property type="component" value="Unassembled WGS sequence"/>
</dbReference>
<feature type="domain" description="F-box" evidence="1">
    <location>
        <begin position="1"/>
        <end position="45"/>
    </location>
</feature>
<evidence type="ECO:0000313" key="3">
    <source>
        <dbReference type="Proteomes" id="UP000016936"/>
    </source>
</evidence>
<dbReference type="Pfam" id="PF00646">
    <property type="entry name" value="F-box"/>
    <property type="match status" value="1"/>
</dbReference>
<reference evidence="2 3" key="1">
    <citation type="journal article" date="2012" name="PLoS Pathog.">
        <title>Diverse lifestyles and strategies of plant pathogenesis encoded in the genomes of eighteen Dothideomycetes fungi.</title>
        <authorList>
            <person name="Ohm R.A."/>
            <person name="Feau N."/>
            <person name="Henrissat B."/>
            <person name="Schoch C.L."/>
            <person name="Horwitz B.A."/>
            <person name="Barry K.W."/>
            <person name="Condon B.J."/>
            <person name="Copeland A.C."/>
            <person name="Dhillon B."/>
            <person name="Glaser F."/>
            <person name="Hesse C.N."/>
            <person name="Kosti I."/>
            <person name="LaButti K."/>
            <person name="Lindquist E.A."/>
            <person name="Lucas S."/>
            <person name="Salamov A.A."/>
            <person name="Bradshaw R.E."/>
            <person name="Ciuffetti L."/>
            <person name="Hamelin R.C."/>
            <person name="Kema G.H.J."/>
            <person name="Lawrence C."/>
            <person name="Scott J.A."/>
            <person name="Spatafora J.W."/>
            <person name="Turgeon B.G."/>
            <person name="de Wit P.J.G.M."/>
            <person name="Zhong S."/>
            <person name="Goodwin S.B."/>
            <person name="Grigoriev I.V."/>
        </authorList>
    </citation>
    <scope>NUCLEOTIDE SEQUENCE [LARGE SCALE GENOMIC DNA]</scope>
    <source>
        <strain evidence="3">C5 / ATCC 48332 / race O</strain>
    </source>
</reference>
<dbReference type="PROSITE" id="PS50181">
    <property type="entry name" value="FBOX"/>
    <property type="match status" value="1"/>
</dbReference>
<dbReference type="InterPro" id="IPR001810">
    <property type="entry name" value="F-box_dom"/>
</dbReference>
<name>M2UEH3_COCH5</name>
<dbReference type="STRING" id="701091.M2UEH3"/>
<dbReference type="OMA" id="QYSVEKY"/>
<accession>M2UEH3</accession>
<gene>
    <name evidence="2" type="ORF">COCHEDRAFT_43589</name>
</gene>
<dbReference type="AlphaFoldDB" id="M2UEH3"/>
<dbReference type="OrthoDB" id="5985073at2759"/>
<dbReference type="EMBL" id="KB445575">
    <property type="protein sequence ID" value="EMD92101.1"/>
    <property type="molecule type" value="Genomic_DNA"/>
</dbReference>
<evidence type="ECO:0000259" key="1">
    <source>
        <dbReference type="PROSITE" id="PS50181"/>
    </source>
</evidence>